<evidence type="ECO:0000313" key="2">
    <source>
        <dbReference type="EMBL" id="KAL1399696.1"/>
    </source>
</evidence>
<keyword evidence="1" id="KW-0732">Signal</keyword>
<dbReference type="AlphaFoldDB" id="A0ABD1DIZ6"/>
<protein>
    <submittedName>
        <fullName evidence="2">Uncharacterized protein</fullName>
    </submittedName>
</protein>
<dbReference type="Proteomes" id="UP001562425">
    <property type="component" value="Unassembled WGS sequence"/>
</dbReference>
<sequence>MKAFFIVAAALVLASSSQAAKTTQLPIKTFENQDEGVVTLVIDGSSITVPATFIAYAPAAFEIVTLFQGAPIPYFSVDTSIDATLKATDKSLTLSALGVNLNVPASSLDPIRSILEVVLNVIAPPPKTSAVLAFAGYSHAAKVQLAAAVNGDKSFTYTVGTSKLTVTKTVADLLPTIANTVGGLLEASAASGGIQLPVTLNDDGSLVVGVEEAAITIPASVVNQVRSILVFVYKTISTLAQEKNIVGLY</sequence>
<comment type="caution">
    <text evidence="2">The sequence shown here is derived from an EMBL/GenBank/DDBJ whole genome shotgun (WGS) entry which is preliminary data.</text>
</comment>
<feature type="signal peptide" evidence="1">
    <location>
        <begin position="1"/>
        <end position="19"/>
    </location>
</feature>
<feature type="chain" id="PRO_5044843157" evidence="1">
    <location>
        <begin position="20"/>
        <end position="249"/>
    </location>
</feature>
<evidence type="ECO:0000313" key="3">
    <source>
        <dbReference type="Proteomes" id="UP001562425"/>
    </source>
</evidence>
<name>A0ABD1DIZ6_CULPP</name>
<keyword evidence="3" id="KW-1185">Reference proteome</keyword>
<accession>A0ABD1DIZ6</accession>
<proteinExistence type="predicted"/>
<organism evidence="2 3">
    <name type="scientific">Culex pipiens pipiens</name>
    <name type="common">Northern house mosquito</name>
    <dbReference type="NCBI Taxonomy" id="38569"/>
    <lineage>
        <taxon>Eukaryota</taxon>
        <taxon>Metazoa</taxon>
        <taxon>Ecdysozoa</taxon>
        <taxon>Arthropoda</taxon>
        <taxon>Hexapoda</taxon>
        <taxon>Insecta</taxon>
        <taxon>Pterygota</taxon>
        <taxon>Neoptera</taxon>
        <taxon>Endopterygota</taxon>
        <taxon>Diptera</taxon>
        <taxon>Nematocera</taxon>
        <taxon>Culicoidea</taxon>
        <taxon>Culicidae</taxon>
        <taxon>Culicinae</taxon>
        <taxon>Culicini</taxon>
        <taxon>Culex</taxon>
        <taxon>Culex</taxon>
    </lineage>
</organism>
<gene>
    <name evidence="2" type="ORF">pipiens_007999</name>
</gene>
<evidence type="ECO:0000256" key="1">
    <source>
        <dbReference type="SAM" id="SignalP"/>
    </source>
</evidence>
<dbReference type="EMBL" id="JBEHCU010005475">
    <property type="protein sequence ID" value="KAL1399696.1"/>
    <property type="molecule type" value="Genomic_DNA"/>
</dbReference>
<reference evidence="2 3" key="1">
    <citation type="submission" date="2024-05" db="EMBL/GenBank/DDBJ databases">
        <title>Culex pipiens pipiens assembly and annotation.</title>
        <authorList>
            <person name="Alout H."/>
            <person name="Durand T."/>
        </authorList>
    </citation>
    <scope>NUCLEOTIDE SEQUENCE [LARGE SCALE GENOMIC DNA]</scope>
    <source>
        <strain evidence="2">HA-2024</strain>
        <tissue evidence="2">Whole body</tissue>
    </source>
</reference>